<evidence type="ECO:0000256" key="6">
    <source>
        <dbReference type="ARBA" id="ARBA00023136"/>
    </source>
</evidence>
<feature type="transmembrane region" description="Helical" evidence="8">
    <location>
        <begin position="492"/>
        <end position="515"/>
    </location>
</feature>
<feature type="region of interest" description="Disordered" evidence="7">
    <location>
        <begin position="606"/>
        <end position="636"/>
    </location>
</feature>
<feature type="transmembrane region" description="Helical" evidence="8">
    <location>
        <begin position="234"/>
        <end position="255"/>
    </location>
</feature>
<dbReference type="GO" id="GO:0016324">
    <property type="term" value="C:apical plasma membrane"/>
    <property type="evidence" value="ECO:0007669"/>
    <property type="project" value="UniProtKB-SubCell"/>
</dbReference>
<evidence type="ECO:0000313" key="9">
    <source>
        <dbReference type="EMBL" id="KAK0042647.1"/>
    </source>
</evidence>
<feature type="transmembrane region" description="Helical" evidence="8">
    <location>
        <begin position="452"/>
        <end position="471"/>
    </location>
</feature>
<evidence type="ECO:0000313" key="10">
    <source>
        <dbReference type="Proteomes" id="UP001233172"/>
    </source>
</evidence>
<reference evidence="9" key="2">
    <citation type="submission" date="2023-04" db="EMBL/GenBank/DDBJ databases">
        <authorList>
            <person name="Bu L."/>
            <person name="Lu L."/>
            <person name="Laidemitt M.R."/>
            <person name="Zhang S.M."/>
            <person name="Mutuku M."/>
            <person name="Mkoji G."/>
            <person name="Steinauer M."/>
            <person name="Loker E.S."/>
        </authorList>
    </citation>
    <scope>NUCLEOTIDE SEQUENCE</scope>
    <source>
        <strain evidence="9">KasaAsao</strain>
        <tissue evidence="9">Whole Snail</tissue>
    </source>
</reference>
<reference evidence="9" key="1">
    <citation type="journal article" date="2023" name="PLoS Negl. Trop. Dis.">
        <title>A genome sequence for Biomphalaria pfeifferi, the major vector snail for the human-infecting parasite Schistosoma mansoni.</title>
        <authorList>
            <person name="Bu L."/>
            <person name="Lu L."/>
            <person name="Laidemitt M.R."/>
            <person name="Zhang S.M."/>
            <person name="Mutuku M."/>
            <person name="Mkoji G."/>
            <person name="Steinauer M."/>
            <person name="Loker E.S."/>
        </authorList>
    </citation>
    <scope>NUCLEOTIDE SEQUENCE</scope>
    <source>
        <strain evidence="9">KasaAsao</strain>
    </source>
</reference>
<dbReference type="GO" id="GO:0044341">
    <property type="term" value="P:sodium-dependent phosphate transport"/>
    <property type="evidence" value="ECO:0007669"/>
    <property type="project" value="InterPro"/>
</dbReference>
<evidence type="ECO:0000256" key="5">
    <source>
        <dbReference type="ARBA" id="ARBA00022989"/>
    </source>
</evidence>
<evidence type="ECO:0000256" key="1">
    <source>
        <dbReference type="ARBA" id="ARBA00004424"/>
    </source>
</evidence>
<feature type="transmembrane region" description="Helical" evidence="8">
    <location>
        <begin position="521"/>
        <end position="542"/>
    </location>
</feature>
<feature type="transmembrane region" description="Helical" evidence="8">
    <location>
        <begin position="192"/>
        <end position="214"/>
    </location>
</feature>
<dbReference type="InterPro" id="IPR003841">
    <property type="entry name" value="Na/Pi_transpt"/>
</dbReference>
<feature type="non-terminal residue" evidence="9">
    <location>
        <position position="1"/>
    </location>
</feature>
<dbReference type="Pfam" id="PF02690">
    <property type="entry name" value="Na_Pi_cotrans"/>
    <property type="match status" value="2"/>
</dbReference>
<dbReference type="PANTHER" id="PTHR10010:SF46">
    <property type="entry name" value="SODIUM-DEPENDENT PHOSPHATE TRANSPORT PROTEIN 2B"/>
    <property type="match status" value="1"/>
</dbReference>
<feature type="transmembrane region" description="Helical" evidence="8">
    <location>
        <begin position="157"/>
        <end position="180"/>
    </location>
</feature>
<accession>A0AAD8EW69</accession>
<name>A0AAD8EW69_BIOPF</name>
<keyword evidence="10" id="KW-1185">Reference proteome</keyword>
<feature type="transmembrane region" description="Helical" evidence="8">
    <location>
        <begin position="383"/>
        <end position="409"/>
    </location>
</feature>
<comment type="similarity">
    <text evidence="2">Belongs to the SLC34A transporter family.</text>
</comment>
<keyword evidence="3" id="KW-1003">Cell membrane</keyword>
<keyword evidence="6 8" id="KW-0472">Membrane</keyword>
<dbReference type="NCBIfam" id="NF037997">
    <property type="entry name" value="Na_Pi_symport"/>
    <property type="match status" value="1"/>
</dbReference>
<dbReference type="AlphaFoldDB" id="A0AAD8EW69"/>
<protein>
    <submittedName>
        <fullName evidence="9">Sodium-dependent phosphate transport protein 2B</fullName>
    </submittedName>
</protein>
<keyword evidence="4 8" id="KW-0812">Transmembrane</keyword>
<evidence type="ECO:0000256" key="7">
    <source>
        <dbReference type="SAM" id="MobiDB-lite"/>
    </source>
</evidence>
<evidence type="ECO:0000256" key="2">
    <source>
        <dbReference type="ARBA" id="ARBA00005808"/>
    </source>
</evidence>
<evidence type="ECO:0000256" key="8">
    <source>
        <dbReference type="SAM" id="Phobius"/>
    </source>
</evidence>
<feature type="compositionally biased region" description="Basic and acidic residues" evidence="7">
    <location>
        <begin position="622"/>
        <end position="636"/>
    </location>
</feature>
<evidence type="ECO:0000256" key="4">
    <source>
        <dbReference type="ARBA" id="ARBA00022692"/>
    </source>
</evidence>
<comment type="subcellular location">
    <subcellularLocation>
        <location evidence="1">Apical cell membrane</location>
        <topology evidence="1">Multi-pass membrane protein</topology>
    </subcellularLocation>
</comment>
<feature type="transmembrane region" description="Helical" evidence="8">
    <location>
        <begin position="421"/>
        <end position="440"/>
    </location>
</feature>
<sequence length="636" mass="68850">EKVGYKNQPNGHANGDVFSSQDKKALEANGLLGSAFEKSLEANGHLISIQDKKAAEANGDAGVHKRVSIFMGDVEIEEDDPWALPELKDDMAKWKDLDTKGKVKRVTWLVTRFVVLIGLMYMFICSLDFLGSAFQLLGGKAAGQAMSSSVLLSNPVAGLMVGVLATVLVQSSSTSTSIIVSMVSADILQVKLAIPIAMGCNIGTTVTNTLVSLGQLNVKSDFRRAFAAATVHDMFNWLCVLVLLPLEVASDYLFLLTEAITSELAHNRSDTASNTNPKMLKAITEPFTSKIIQLSSSKIRAIARGEDVNGSIIVSGDHLFNNWTGSDSIAGVILLVVSLIILCVCLVLVVKILSSLLRGAIAKVLQRVVNADFPGPFKYVTGYFVILVGAGLTIIVQSSSIFTSALTPLVGVGAIHLDRMYPLTIGSNIGTTITGILAALTSSQSTFRESLQIALCHLFFNVSGVILWYVVPVTRKLPLNMAKFLGQTVHQYRWFAVVYLIIVFFLFPLAIFGLSVAGWEVLVGVGAPVVLLVVFVIVVNILQKKAQHCLPKRLQNWETSGIPEPLRSLRPYDKIFVKISACCQVFSKKEAEKEANEKEAAVSNGHCNGGFEGDLNGSMTSEEFKITNSRTERTKF</sequence>
<dbReference type="GO" id="GO:0005436">
    <property type="term" value="F:sodium:phosphate symporter activity"/>
    <property type="evidence" value="ECO:0007669"/>
    <property type="project" value="InterPro"/>
</dbReference>
<gene>
    <name evidence="9" type="ORF">Bpfe_027945</name>
</gene>
<dbReference type="PANTHER" id="PTHR10010">
    <property type="entry name" value="SOLUTE CARRIER FAMILY 34 SODIUM PHOSPHATE , MEMBER 2-RELATED"/>
    <property type="match status" value="1"/>
</dbReference>
<feature type="transmembrane region" description="Helical" evidence="8">
    <location>
        <begin position="113"/>
        <end position="137"/>
    </location>
</feature>
<evidence type="ECO:0000256" key="3">
    <source>
        <dbReference type="ARBA" id="ARBA00022475"/>
    </source>
</evidence>
<dbReference type="NCBIfam" id="TIGR01013">
    <property type="entry name" value="2a58"/>
    <property type="match status" value="1"/>
</dbReference>
<organism evidence="9 10">
    <name type="scientific">Biomphalaria pfeifferi</name>
    <name type="common">Bloodfluke planorb</name>
    <name type="synonym">Freshwater snail</name>
    <dbReference type="NCBI Taxonomy" id="112525"/>
    <lineage>
        <taxon>Eukaryota</taxon>
        <taxon>Metazoa</taxon>
        <taxon>Spiralia</taxon>
        <taxon>Lophotrochozoa</taxon>
        <taxon>Mollusca</taxon>
        <taxon>Gastropoda</taxon>
        <taxon>Heterobranchia</taxon>
        <taxon>Euthyneura</taxon>
        <taxon>Panpulmonata</taxon>
        <taxon>Hygrophila</taxon>
        <taxon>Lymnaeoidea</taxon>
        <taxon>Planorbidae</taxon>
        <taxon>Biomphalaria</taxon>
    </lineage>
</organism>
<feature type="region of interest" description="Disordered" evidence="7">
    <location>
        <begin position="1"/>
        <end position="20"/>
    </location>
</feature>
<dbReference type="EMBL" id="JASAOG010000236">
    <property type="protein sequence ID" value="KAK0042647.1"/>
    <property type="molecule type" value="Genomic_DNA"/>
</dbReference>
<proteinExistence type="inferred from homology"/>
<comment type="caution">
    <text evidence="9">The sequence shown here is derived from an EMBL/GenBank/DDBJ whole genome shotgun (WGS) entry which is preliminary data.</text>
</comment>
<dbReference type="Proteomes" id="UP001233172">
    <property type="component" value="Unassembled WGS sequence"/>
</dbReference>
<feature type="transmembrane region" description="Helical" evidence="8">
    <location>
        <begin position="329"/>
        <end position="350"/>
    </location>
</feature>
<keyword evidence="5 8" id="KW-1133">Transmembrane helix</keyword>